<dbReference type="OrthoDB" id="2865258at2759"/>
<keyword evidence="2" id="KW-1185">Reference proteome</keyword>
<organism evidence="1 2">
    <name type="scientific">Vanilla planifolia</name>
    <name type="common">Vanilla</name>
    <dbReference type="NCBI Taxonomy" id="51239"/>
    <lineage>
        <taxon>Eukaryota</taxon>
        <taxon>Viridiplantae</taxon>
        <taxon>Streptophyta</taxon>
        <taxon>Embryophyta</taxon>
        <taxon>Tracheophyta</taxon>
        <taxon>Spermatophyta</taxon>
        <taxon>Magnoliopsida</taxon>
        <taxon>Liliopsida</taxon>
        <taxon>Asparagales</taxon>
        <taxon>Orchidaceae</taxon>
        <taxon>Vanilloideae</taxon>
        <taxon>Vanilleae</taxon>
        <taxon>Vanilla</taxon>
    </lineage>
</organism>
<protein>
    <submittedName>
        <fullName evidence="1">Uncharacterized protein</fullName>
    </submittedName>
</protein>
<dbReference type="EMBL" id="JADCNL010000008">
    <property type="protein sequence ID" value="KAG0469575.1"/>
    <property type="molecule type" value="Genomic_DNA"/>
</dbReference>
<evidence type="ECO:0000313" key="2">
    <source>
        <dbReference type="Proteomes" id="UP000636800"/>
    </source>
</evidence>
<reference evidence="1 2" key="1">
    <citation type="journal article" date="2020" name="Nat. Food">
        <title>A phased Vanilla planifolia genome enables genetic improvement of flavour and production.</title>
        <authorList>
            <person name="Hasing T."/>
            <person name="Tang H."/>
            <person name="Brym M."/>
            <person name="Khazi F."/>
            <person name="Huang T."/>
            <person name="Chambers A.H."/>
        </authorList>
    </citation>
    <scope>NUCLEOTIDE SEQUENCE [LARGE SCALE GENOMIC DNA]</scope>
    <source>
        <tissue evidence="1">Leaf</tissue>
    </source>
</reference>
<sequence length="79" mass="9091">MDAAATMMETISRIVTLKLDGQPARSRMLRVAAGLAVGNEGYGTRLWLQRWKVRWLRSEEGRSGCWRRCRRDAKPVEDI</sequence>
<comment type="caution">
    <text evidence="1">The sequence shown here is derived from an EMBL/GenBank/DDBJ whole genome shotgun (WGS) entry which is preliminary data.</text>
</comment>
<gene>
    <name evidence="1" type="ORF">HPP92_016275</name>
</gene>
<evidence type="ECO:0000313" key="1">
    <source>
        <dbReference type="EMBL" id="KAG0469575.1"/>
    </source>
</evidence>
<accession>A0A835QFB9</accession>
<dbReference type="Proteomes" id="UP000636800">
    <property type="component" value="Unassembled WGS sequence"/>
</dbReference>
<name>A0A835QFB9_VANPL</name>
<dbReference type="AlphaFoldDB" id="A0A835QFB9"/>
<proteinExistence type="predicted"/>